<accession>A0A2R5ES75</accession>
<protein>
    <recommendedName>
        <fullName evidence="1">GMT-like wHTH domain-containing protein</fullName>
    </recommendedName>
</protein>
<dbReference type="Proteomes" id="UP000245202">
    <property type="component" value="Unassembled WGS sequence"/>
</dbReference>
<keyword evidence="3" id="KW-1185">Reference proteome</keyword>
<gene>
    <name evidence="2" type="ORF">PAT3040_04180</name>
</gene>
<dbReference type="EMBL" id="BDQX01000231">
    <property type="protein sequence ID" value="GBG09530.1"/>
    <property type="molecule type" value="Genomic_DNA"/>
</dbReference>
<dbReference type="Pfam" id="PF22560">
    <property type="entry name" value="GMT-wHTH"/>
    <property type="match status" value="1"/>
</dbReference>
<sequence>MSNATEFFSELQKHSDAKLQILNSYVIPWMRKIVLGTKAFGGKCLVIDGFAGQGVYDDGSDGSPIILLKCAIDCYNQFIELGWAPPNIFLIFIEGSTENYKLLKKNVIDTVNLTDPKKFKDGAFFASDDYPTINIACFNDDFKDVLGKILKDVPSLIPSFCFIDPFGFSQTPFDLIKKYMKNRFAEIFLNFIYEETNRFIKHTNKSIQQHISDQFGVTDLEELKAMIDETGDPNTRKQVIVSYYAGQLYNEANAKHVISFEIKKKGRTKLVLFFATKNIVGLSTMKKAMWGVDNTGSYLYDDKQESDQIEFLFFKEEQEQQHIERLAGQIEVFFSGKENVTKNEVEEFTIVSTVYPEGKLLTGALKHLEKHKKIHVEKIDGSKRKSGFKDVYINFE</sequence>
<dbReference type="InterPro" id="IPR054339">
    <property type="entry name" value="GMT_wHTH"/>
</dbReference>
<evidence type="ECO:0000259" key="1">
    <source>
        <dbReference type="Pfam" id="PF22560"/>
    </source>
</evidence>
<evidence type="ECO:0000313" key="2">
    <source>
        <dbReference type="EMBL" id="GBG09530.1"/>
    </source>
</evidence>
<feature type="domain" description="GMT-like wHTH" evidence="1">
    <location>
        <begin position="300"/>
        <end position="378"/>
    </location>
</feature>
<dbReference type="AlphaFoldDB" id="A0A2R5ES75"/>
<evidence type="ECO:0000313" key="3">
    <source>
        <dbReference type="Proteomes" id="UP000245202"/>
    </source>
</evidence>
<dbReference type="NCBIfam" id="TIGR04474">
    <property type="entry name" value="tcm_partner"/>
    <property type="match status" value="1"/>
</dbReference>
<dbReference type="InterPro" id="IPR031009">
    <property type="entry name" value="Tcm_partner"/>
</dbReference>
<name>A0A2R5ES75_9BACL</name>
<reference evidence="2 3" key="1">
    <citation type="submission" date="2017-08" db="EMBL/GenBank/DDBJ databases">
        <title>Substantial Increase in Enzyme Production by Combined Drug-Resistance Mutations in Paenibacillus agaridevorans.</title>
        <authorList>
            <person name="Tanaka Y."/>
            <person name="Funane K."/>
            <person name="Hosaka T."/>
            <person name="Shiwa Y."/>
            <person name="Fujita N."/>
            <person name="Miyazaki T."/>
            <person name="Yoshikawa H."/>
            <person name="Murakami K."/>
            <person name="Kasahara K."/>
            <person name="Inaoka T."/>
            <person name="Hiraga Y."/>
            <person name="Ochi K."/>
        </authorList>
    </citation>
    <scope>NUCLEOTIDE SEQUENCE [LARGE SCALE GENOMIC DNA]</scope>
    <source>
        <strain evidence="2 3">T-3040</strain>
    </source>
</reference>
<proteinExistence type="predicted"/>
<comment type="caution">
    <text evidence="2">The sequence shown here is derived from an EMBL/GenBank/DDBJ whole genome shotgun (WGS) entry which is preliminary data.</text>
</comment>
<organism evidence="2 3">
    <name type="scientific">Paenibacillus agaridevorans</name>
    <dbReference type="NCBI Taxonomy" id="171404"/>
    <lineage>
        <taxon>Bacteria</taxon>
        <taxon>Bacillati</taxon>
        <taxon>Bacillota</taxon>
        <taxon>Bacilli</taxon>
        <taxon>Bacillales</taxon>
        <taxon>Paenibacillaceae</taxon>
        <taxon>Paenibacillus</taxon>
    </lineage>
</organism>